<reference evidence="1 2" key="1">
    <citation type="journal article" date="2018" name="Front. Microbiol.">
        <title>Jumbo Bacteriophages Are Represented Within an Increasing Diversity of Environmental Viruses Infecting the Emerging Phytopathogen, Dickeya solani.</title>
        <authorList>
            <person name="Day A.W."/>
            <person name="Ahn J."/>
            <person name="Salmond G.P.C."/>
        </authorList>
    </citation>
    <scope>NUCLEOTIDE SEQUENCE [LARGE SCALE GENOMIC DNA]</scope>
</reference>
<name>A0A384ZWR3_9CAUD</name>
<accession>A0A384ZWR3</accession>
<sequence>MSISEKLAELQRKGKIIFPTGIDLGDFEFAARMRGIQFTKTNVETSTRTVVRYKVTAQ</sequence>
<evidence type="ECO:0000313" key="2">
    <source>
        <dbReference type="Proteomes" id="UP000263742"/>
    </source>
</evidence>
<evidence type="ECO:0000313" key="1">
    <source>
        <dbReference type="EMBL" id="AXG66700.1"/>
    </source>
</evidence>
<dbReference type="EMBL" id="MH460460">
    <property type="protein sequence ID" value="AXG66700.1"/>
    <property type="molecule type" value="Genomic_DNA"/>
</dbReference>
<protein>
    <submittedName>
        <fullName evidence="1">Uncharacterized protein</fullName>
    </submittedName>
</protein>
<organism evidence="1 2">
    <name type="scientific">Dickeya phage vB_DsoM_JA13</name>
    <dbReference type="NCBI Taxonomy" id="2283030"/>
    <lineage>
        <taxon>Viruses</taxon>
        <taxon>Duplodnaviria</taxon>
        <taxon>Heunggongvirae</taxon>
        <taxon>Uroviricota</taxon>
        <taxon>Caudoviricetes</taxon>
        <taxon>Salmondvirus</taxon>
        <taxon>Salmondvirus JA11</taxon>
    </lineage>
</organism>
<gene>
    <name evidence="1" type="ORF">JA13_297</name>
</gene>
<dbReference type="Proteomes" id="UP000263742">
    <property type="component" value="Segment"/>
</dbReference>
<proteinExistence type="predicted"/>